<accession>A0A6H1V3Q3</accession>
<sequence length="98" mass="10681">MSTRKEAEEQLAIKALKDPSFRAKLKANPKAVIAEEFNTQVPDDLTIEVVEETATKMYLVLPAPEAVEEELSEEQLEAVAGGGCWIAASRGCAFVTRT</sequence>
<protein>
    <submittedName>
        <fullName evidence="3">Proteusin family (NHLP leader peptide)</fullName>
    </submittedName>
</protein>
<evidence type="ECO:0000313" key="3">
    <source>
        <dbReference type="EMBL" id="QIZ85988.1"/>
    </source>
</evidence>
<name>A0A6H1V3Q3_9CYAN</name>
<gene>
    <name evidence="3" type="primary">OspA</name>
</gene>
<dbReference type="InterPro" id="IPR036648">
    <property type="entry name" value="CN_Hdrase_a/SCN_Hdrase_g_sf"/>
</dbReference>
<organism evidence="3">
    <name type="scientific">Oscillatoria sp. PCC 6602</name>
    <dbReference type="NCBI Taxonomy" id="587413"/>
    <lineage>
        <taxon>Bacteria</taxon>
        <taxon>Bacillati</taxon>
        <taxon>Cyanobacteriota</taxon>
        <taxon>Cyanophyceae</taxon>
        <taxon>Oscillatoriophycideae</taxon>
        <taxon>Oscillatoriales</taxon>
        <taxon>Oscillatoriaceae</taxon>
        <taxon>Oscillatoria</taxon>
    </lineage>
</organism>
<feature type="domain" description="Nitrile hydratase alpha/Thiocyanate hydrolase gamma" evidence="2">
    <location>
        <begin position="16"/>
        <end position="79"/>
    </location>
</feature>
<dbReference type="Gene3D" id="3.90.330.10">
    <property type="entry name" value="Nitrile hydratase alpha /Thiocyanate hydrolase gamma"/>
    <property type="match status" value="1"/>
</dbReference>
<evidence type="ECO:0000259" key="2">
    <source>
        <dbReference type="Pfam" id="PF02979"/>
    </source>
</evidence>
<dbReference type="Pfam" id="PF02979">
    <property type="entry name" value="NHase_alpha"/>
    <property type="match status" value="1"/>
</dbReference>
<dbReference type="NCBIfam" id="TIGR03793">
    <property type="entry name" value="leader_NHLP"/>
    <property type="match status" value="1"/>
</dbReference>
<dbReference type="GO" id="GO:0046914">
    <property type="term" value="F:transition metal ion binding"/>
    <property type="evidence" value="ECO:0007669"/>
    <property type="project" value="InterPro"/>
</dbReference>
<dbReference type="SUPFAM" id="SSF56209">
    <property type="entry name" value="Nitrile hydratase alpha chain"/>
    <property type="match status" value="1"/>
</dbReference>
<dbReference type="GO" id="GO:0003824">
    <property type="term" value="F:catalytic activity"/>
    <property type="evidence" value="ECO:0007669"/>
    <property type="project" value="InterPro"/>
</dbReference>
<proteinExistence type="predicted"/>
<reference evidence="3" key="1">
    <citation type="journal article" date="2020" name="Angew. Chem. Int. Ed. Engl.">
        <title>Landornamides, antiviral ornithine-containing ribosomal peptides discovered by proteusin mining.</title>
        <authorList>
            <person name="Bosch N."/>
            <person name="Mariana B."/>
            <person name="Greczmiel U."/>
            <person name="Morinaka B."/>
            <person name="Gugger M."/>
            <person name="Oxenius A."/>
            <person name="Vagstad A.L."/>
            <person name="Piel J."/>
        </authorList>
    </citation>
    <scope>NUCLEOTIDE SEQUENCE</scope>
    <source>
        <strain evidence="3">PCC 6602</strain>
    </source>
</reference>
<dbReference type="InterPro" id="IPR022513">
    <property type="entry name" value="TOMM_pelo"/>
</dbReference>
<evidence type="ECO:0000256" key="1">
    <source>
        <dbReference type="ARBA" id="ARBA00022723"/>
    </source>
</evidence>
<dbReference type="EMBL" id="MN724923">
    <property type="protein sequence ID" value="QIZ85988.1"/>
    <property type="molecule type" value="Genomic_DNA"/>
</dbReference>
<dbReference type="AlphaFoldDB" id="A0A6H1V3Q3"/>
<dbReference type="InterPro" id="IPR004232">
    <property type="entry name" value="CN_Hdrtase_a/SCN_Hdrlase_g"/>
</dbReference>
<keyword evidence="1" id="KW-0479">Metal-binding</keyword>